<organism evidence="5 6">
    <name type="scientific">Trifolium medium</name>
    <dbReference type="NCBI Taxonomy" id="97028"/>
    <lineage>
        <taxon>Eukaryota</taxon>
        <taxon>Viridiplantae</taxon>
        <taxon>Streptophyta</taxon>
        <taxon>Embryophyta</taxon>
        <taxon>Tracheophyta</taxon>
        <taxon>Spermatophyta</taxon>
        <taxon>Magnoliopsida</taxon>
        <taxon>eudicotyledons</taxon>
        <taxon>Gunneridae</taxon>
        <taxon>Pentapetalae</taxon>
        <taxon>rosids</taxon>
        <taxon>fabids</taxon>
        <taxon>Fabales</taxon>
        <taxon>Fabaceae</taxon>
        <taxon>Papilionoideae</taxon>
        <taxon>50 kb inversion clade</taxon>
        <taxon>NPAAA clade</taxon>
        <taxon>Hologalegina</taxon>
        <taxon>IRL clade</taxon>
        <taxon>Trifolieae</taxon>
        <taxon>Trifolium</taxon>
    </lineage>
</organism>
<keyword evidence="6" id="KW-1185">Reference proteome</keyword>
<dbReference type="InterPro" id="IPR048741">
    <property type="entry name" value="Pus10-like_C"/>
</dbReference>
<comment type="caution">
    <text evidence="5">The sequence shown here is derived from an EMBL/GenBank/DDBJ whole genome shotgun (WGS) entry which is preliminary data.</text>
</comment>
<dbReference type="InterPro" id="IPR039894">
    <property type="entry name" value="Pus10-like"/>
</dbReference>
<protein>
    <recommendedName>
        <fullName evidence="1">tRNA pseudouridine(55) synthase</fullName>
        <ecNumber evidence="1">5.4.99.25</ecNumber>
    </recommendedName>
</protein>
<sequence length="116" mass="13205">MENKLVRVKNLKLVGSHGWDLMREGEAEKQKQYAALVWISRPLKDEDFQHVSSVKDLNVGYFGPCMIDIGQVVHKDFVKKIILANVCFALTHAHKHWESFAKDPNQGATPSQSFRA</sequence>
<dbReference type="AlphaFoldDB" id="A0A392MSK0"/>
<accession>A0A392MSK0</accession>
<reference evidence="5 6" key="1">
    <citation type="journal article" date="2018" name="Front. Plant Sci.">
        <title>Red Clover (Trifolium pratense) and Zigzag Clover (T. medium) - A Picture of Genomic Similarities and Differences.</title>
        <authorList>
            <person name="Dluhosova J."/>
            <person name="Istvanek J."/>
            <person name="Nedelnik J."/>
            <person name="Repkova J."/>
        </authorList>
    </citation>
    <scope>NUCLEOTIDE SEQUENCE [LARGE SCALE GENOMIC DNA]</scope>
    <source>
        <strain evidence="6">cv. 10/8</strain>
        <tissue evidence="5">Leaf</tissue>
    </source>
</reference>
<evidence type="ECO:0000256" key="1">
    <source>
        <dbReference type="ARBA" id="ARBA00012787"/>
    </source>
</evidence>
<proteinExistence type="predicted"/>
<dbReference type="GO" id="GO:0031119">
    <property type="term" value="P:tRNA pseudouridine synthesis"/>
    <property type="evidence" value="ECO:0007669"/>
    <property type="project" value="TreeGrafter"/>
</dbReference>
<dbReference type="PANTHER" id="PTHR21568:SF0">
    <property type="entry name" value="TRNA PSEUDOURIDINE SYNTHASE PUS10"/>
    <property type="match status" value="1"/>
</dbReference>
<feature type="domain" description="Pus10-like C-terminal" evidence="4">
    <location>
        <begin position="4"/>
        <end position="63"/>
    </location>
</feature>
<evidence type="ECO:0000259" key="4">
    <source>
        <dbReference type="Pfam" id="PF21238"/>
    </source>
</evidence>
<evidence type="ECO:0000256" key="3">
    <source>
        <dbReference type="ARBA" id="ARBA00023235"/>
    </source>
</evidence>
<dbReference type="EMBL" id="LXQA010018309">
    <property type="protein sequence ID" value="MCH90441.1"/>
    <property type="molecule type" value="Genomic_DNA"/>
</dbReference>
<evidence type="ECO:0000256" key="2">
    <source>
        <dbReference type="ARBA" id="ARBA00022694"/>
    </source>
</evidence>
<evidence type="ECO:0000313" key="6">
    <source>
        <dbReference type="Proteomes" id="UP000265520"/>
    </source>
</evidence>
<dbReference type="GO" id="GO:0160148">
    <property type="term" value="F:tRNA pseudouridine(55) synthase activity"/>
    <property type="evidence" value="ECO:0007669"/>
    <property type="project" value="UniProtKB-EC"/>
</dbReference>
<dbReference type="PANTHER" id="PTHR21568">
    <property type="entry name" value="TRNA PSEUDOURIDINE SYNTHASE PUS10"/>
    <property type="match status" value="1"/>
</dbReference>
<dbReference type="Pfam" id="PF21238">
    <property type="entry name" value="Pus10_C"/>
    <property type="match status" value="1"/>
</dbReference>
<name>A0A392MSK0_9FABA</name>
<evidence type="ECO:0000313" key="5">
    <source>
        <dbReference type="EMBL" id="MCH90441.1"/>
    </source>
</evidence>
<keyword evidence="2" id="KW-0819">tRNA processing</keyword>
<dbReference type="EC" id="5.4.99.25" evidence="1"/>
<keyword evidence="3" id="KW-0413">Isomerase</keyword>
<gene>
    <name evidence="5" type="ORF">A2U01_0011357</name>
</gene>
<dbReference type="Proteomes" id="UP000265520">
    <property type="component" value="Unassembled WGS sequence"/>
</dbReference>